<reference evidence="3 4" key="2">
    <citation type="submission" date="2020-09" db="EMBL/GenBank/DDBJ databases">
        <title>Co-existence of a novel multidrug-resistance efflux pump with carbapenem resistance gene blaVIM-2 in one megaplasmid in Pseudomonas putida.</title>
        <authorList>
            <person name="Peng K."/>
            <person name="Li R."/>
        </authorList>
    </citation>
    <scope>NUCLEOTIDE SEQUENCE [LARGE SCALE GENOMIC DNA]</scope>
    <source>
        <strain evidence="3 4">ZXPA-20</strain>
    </source>
</reference>
<dbReference type="Proteomes" id="UP000516786">
    <property type="component" value="Chromosome"/>
</dbReference>
<keyword evidence="1" id="KW-0812">Transmembrane</keyword>
<dbReference type="Proteomes" id="UP000218731">
    <property type="component" value="Chromosome 1"/>
</dbReference>
<keyword evidence="1" id="KW-0472">Membrane</keyword>
<name>A0A1L7NJF8_PSEPU</name>
<gene>
    <name evidence="3" type="ORF">ID616_25590</name>
    <name evidence="2" type="ORF">KF715C_ch50530</name>
</gene>
<protein>
    <submittedName>
        <fullName evidence="2">Uncharacterized protein</fullName>
    </submittedName>
</protein>
<keyword evidence="1" id="KW-1133">Transmembrane helix</keyword>
<dbReference type="EMBL" id="CP061723">
    <property type="protein sequence ID" value="QOC97385.1"/>
    <property type="molecule type" value="Genomic_DNA"/>
</dbReference>
<dbReference type="RefSeq" id="WP_023046903.1">
    <property type="nucleotide sequence ID" value="NZ_AP015029.1"/>
</dbReference>
<sequence>MNLRVVACLLGRGKQLERVSDGFTLLALAYGLAPLLGAPLQTLASLLCGVLLVLGVVHKYWAIRVAMDAELFTHLASSNHLAADTQALDRALFELKLKPQATDARAWPERSQAALGLLRRQAVCLGLQLSLALATLLTLPLKG</sequence>
<dbReference type="EMBL" id="AP015029">
    <property type="protein sequence ID" value="BAW25626.1"/>
    <property type="molecule type" value="Genomic_DNA"/>
</dbReference>
<evidence type="ECO:0000313" key="4">
    <source>
        <dbReference type="Proteomes" id="UP000516786"/>
    </source>
</evidence>
<evidence type="ECO:0000256" key="1">
    <source>
        <dbReference type="SAM" id="Phobius"/>
    </source>
</evidence>
<feature type="transmembrane region" description="Helical" evidence="1">
    <location>
        <begin position="43"/>
        <end position="62"/>
    </location>
</feature>
<evidence type="ECO:0000313" key="2">
    <source>
        <dbReference type="EMBL" id="BAW25626.1"/>
    </source>
</evidence>
<evidence type="ECO:0000313" key="3">
    <source>
        <dbReference type="EMBL" id="QOC97385.1"/>
    </source>
</evidence>
<organism evidence="2">
    <name type="scientific">Pseudomonas putida</name>
    <name type="common">Arthrobacter siderocapsulatus</name>
    <dbReference type="NCBI Taxonomy" id="303"/>
    <lineage>
        <taxon>Bacteria</taxon>
        <taxon>Pseudomonadati</taxon>
        <taxon>Pseudomonadota</taxon>
        <taxon>Gammaproteobacteria</taxon>
        <taxon>Pseudomonadales</taxon>
        <taxon>Pseudomonadaceae</taxon>
        <taxon>Pseudomonas</taxon>
    </lineage>
</organism>
<dbReference type="AlphaFoldDB" id="A0A1L7NJF8"/>
<reference evidence="2" key="1">
    <citation type="submission" date="2015-11" db="EMBL/GenBank/DDBJ databases">
        <title>Complete genome sequencing of a biphenyl-degrading bacterium, Pseudomonas putida KF715 (=NBRC110667).</title>
        <authorList>
            <person name="Suenaga H."/>
            <person name="Fujihara N."/>
            <person name="Watanabe T."/>
            <person name="Hirose J."/>
            <person name="Kimura N."/>
            <person name="Yamazoe A."/>
            <person name="Hosoyama A."/>
            <person name="Shimodaira J."/>
            <person name="Furukawa K."/>
        </authorList>
    </citation>
    <scope>NUCLEOTIDE SEQUENCE [LARGE SCALE GENOMIC DNA]</scope>
    <source>
        <strain evidence="2">KF715</strain>
    </source>
</reference>
<proteinExistence type="predicted"/>
<accession>A0A1L7NJF8</accession>